<protein>
    <recommendedName>
        <fullName evidence="10">Tetrahydrofolate dehydrogenase/cyclohydrolase catalytic domain-containing protein</fullName>
    </recommendedName>
</protein>
<dbReference type="EMBL" id="SOHJ01000013">
    <property type="protein sequence ID" value="TFD57845.1"/>
    <property type="molecule type" value="Genomic_DNA"/>
</dbReference>
<dbReference type="InterPro" id="IPR020630">
    <property type="entry name" value="THF_DH/CycHdrlase_cat_dom"/>
</dbReference>
<evidence type="ECO:0000256" key="4">
    <source>
        <dbReference type="ARBA" id="ARBA00022801"/>
    </source>
</evidence>
<keyword evidence="9" id="KW-0511">Multifunctional enzyme</keyword>
<gene>
    <name evidence="11" type="ORF">E3T39_12915</name>
</gene>
<keyword evidence="2" id="KW-0028">Amino-acid biosynthesis</keyword>
<dbReference type="Gene3D" id="3.40.50.10860">
    <property type="entry name" value="Leucine Dehydrogenase, chain A, domain 1"/>
    <property type="match status" value="1"/>
</dbReference>
<sequence>MDGTGLAEETFARITEGAAQFLAVVGQRPCLVTVLVGDDPSSHVYVRMKANRSGKVGIESRRIDLPQTTTTEELVAVLKDLSDDRSVDGILLQHPVPGQIDERAAYLAEYACFADDAICRVLHCQPGDTLV</sequence>
<evidence type="ECO:0000256" key="7">
    <source>
        <dbReference type="ARBA" id="ARBA00023102"/>
    </source>
</evidence>
<dbReference type="SUPFAM" id="SSF53223">
    <property type="entry name" value="Aminoacid dehydrogenase-like, N-terminal domain"/>
    <property type="match status" value="1"/>
</dbReference>
<evidence type="ECO:0000259" key="10">
    <source>
        <dbReference type="Pfam" id="PF00763"/>
    </source>
</evidence>
<evidence type="ECO:0000313" key="11">
    <source>
        <dbReference type="EMBL" id="TFD57845.1"/>
    </source>
</evidence>
<dbReference type="PANTHER" id="PTHR48099:SF5">
    <property type="entry name" value="C-1-TETRAHYDROFOLATE SYNTHASE, CYTOPLASMIC"/>
    <property type="match status" value="1"/>
</dbReference>
<dbReference type="GO" id="GO:0035999">
    <property type="term" value="P:tetrahydrofolate interconversion"/>
    <property type="evidence" value="ECO:0007669"/>
    <property type="project" value="TreeGrafter"/>
</dbReference>
<dbReference type="GO" id="GO:0000105">
    <property type="term" value="P:L-histidine biosynthetic process"/>
    <property type="evidence" value="ECO:0007669"/>
    <property type="project" value="UniProtKB-KW"/>
</dbReference>
<evidence type="ECO:0000256" key="1">
    <source>
        <dbReference type="ARBA" id="ARBA00004777"/>
    </source>
</evidence>
<name>A0A4R9ACY7_9MICO</name>
<keyword evidence="7" id="KW-0368">Histidine biosynthesis</keyword>
<dbReference type="GO" id="GO:0004488">
    <property type="term" value="F:methylenetetrahydrofolate dehydrogenase (NADP+) activity"/>
    <property type="evidence" value="ECO:0007669"/>
    <property type="project" value="InterPro"/>
</dbReference>
<dbReference type="Proteomes" id="UP000298170">
    <property type="component" value="Unassembled WGS sequence"/>
</dbReference>
<evidence type="ECO:0000256" key="2">
    <source>
        <dbReference type="ARBA" id="ARBA00022605"/>
    </source>
</evidence>
<dbReference type="InterPro" id="IPR046346">
    <property type="entry name" value="Aminoacid_DH-like_N_sf"/>
</dbReference>
<dbReference type="OrthoDB" id="9803580at2"/>
<dbReference type="Pfam" id="PF00763">
    <property type="entry name" value="THF_DHG_CYH"/>
    <property type="match status" value="1"/>
</dbReference>
<keyword evidence="12" id="KW-1185">Reference proteome</keyword>
<keyword evidence="3" id="KW-0658">Purine biosynthesis</keyword>
<evidence type="ECO:0000256" key="3">
    <source>
        <dbReference type="ARBA" id="ARBA00022755"/>
    </source>
</evidence>
<evidence type="ECO:0000256" key="6">
    <source>
        <dbReference type="ARBA" id="ARBA00023002"/>
    </source>
</evidence>
<dbReference type="GO" id="GO:0006164">
    <property type="term" value="P:purine nucleotide biosynthetic process"/>
    <property type="evidence" value="ECO:0007669"/>
    <property type="project" value="UniProtKB-KW"/>
</dbReference>
<dbReference type="AlphaFoldDB" id="A0A4R9ACY7"/>
<proteinExistence type="predicted"/>
<dbReference type="GO" id="GO:0009086">
    <property type="term" value="P:methionine biosynthetic process"/>
    <property type="evidence" value="ECO:0007669"/>
    <property type="project" value="UniProtKB-KW"/>
</dbReference>
<accession>A0A4R9ACY7</accession>
<keyword evidence="4" id="KW-0378">Hydrolase</keyword>
<feature type="domain" description="Tetrahydrofolate dehydrogenase/cyclohydrolase catalytic" evidence="10">
    <location>
        <begin position="1"/>
        <end position="105"/>
    </location>
</feature>
<evidence type="ECO:0000256" key="8">
    <source>
        <dbReference type="ARBA" id="ARBA00023167"/>
    </source>
</evidence>
<comment type="caution">
    <text evidence="11">The sequence shown here is derived from an EMBL/GenBank/DDBJ whole genome shotgun (WGS) entry which is preliminary data.</text>
</comment>
<reference evidence="11 12" key="1">
    <citation type="submission" date="2019-03" db="EMBL/GenBank/DDBJ databases">
        <title>Genomics of glacier-inhabiting Cryobacterium strains.</title>
        <authorList>
            <person name="Liu Q."/>
            <person name="Xin Y.-H."/>
        </authorList>
    </citation>
    <scope>NUCLEOTIDE SEQUENCE [LARGE SCALE GENOMIC DNA]</scope>
    <source>
        <strain evidence="11 12">Sr39</strain>
    </source>
</reference>
<keyword evidence="5" id="KW-0521">NADP</keyword>
<evidence type="ECO:0000256" key="5">
    <source>
        <dbReference type="ARBA" id="ARBA00022857"/>
    </source>
</evidence>
<dbReference type="GO" id="GO:0004477">
    <property type="term" value="F:methenyltetrahydrofolate cyclohydrolase activity"/>
    <property type="evidence" value="ECO:0007669"/>
    <property type="project" value="TreeGrafter"/>
</dbReference>
<organism evidence="11 12">
    <name type="scientific">Cryobacterium suzukii</name>
    <dbReference type="NCBI Taxonomy" id="1259198"/>
    <lineage>
        <taxon>Bacteria</taxon>
        <taxon>Bacillati</taxon>
        <taxon>Actinomycetota</taxon>
        <taxon>Actinomycetes</taxon>
        <taxon>Micrococcales</taxon>
        <taxon>Microbacteriaceae</taxon>
        <taxon>Cryobacterium</taxon>
    </lineage>
</organism>
<evidence type="ECO:0000256" key="9">
    <source>
        <dbReference type="ARBA" id="ARBA00023268"/>
    </source>
</evidence>
<comment type="pathway">
    <text evidence="1">One-carbon metabolism; tetrahydrofolate interconversion.</text>
</comment>
<evidence type="ECO:0000313" key="12">
    <source>
        <dbReference type="Proteomes" id="UP000298170"/>
    </source>
</evidence>
<dbReference type="InterPro" id="IPR000672">
    <property type="entry name" value="THF_DH/CycHdrlase"/>
</dbReference>
<keyword evidence="6" id="KW-0560">Oxidoreductase</keyword>
<dbReference type="PRINTS" id="PR00085">
    <property type="entry name" value="THFDHDRGNASE"/>
</dbReference>
<keyword evidence="8" id="KW-0486">Methionine biosynthesis</keyword>
<dbReference type="PANTHER" id="PTHR48099">
    <property type="entry name" value="C-1-TETRAHYDROFOLATE SYNTHASE, CYTOPLASMIC-RELATED"/>
    <property type="match status" value="1"/>
</dbReference>
<dbReference type="GO" id="GO:0005829">
    <property type="term" value="C:cytosol"/>
    <property type="evidence" value="ECO:0007669"/>
    <property type="project" value="TreeGrafter"/>
</dbReference>